<name>W9X368_9EURO</name>
<sequence>MLFIFLFAYVLLSARPLEMFYGIDHNVQPRQDLSPYLERSVQDGKIMRLQLDLLKRNEAAHADAREHFPVFAGGVLFASVTRVANEKINAACLVYGVARAIYAVAYLSSCA</sequence>
<dbReference type="RefSeq" id="XP_007743950.1">
    <property type="nucleotide sequence ID" value="XM_007745760.1"/>
</dbReference>
<dbReference type="HOGENOM" id="CLU_2158126_0_0_1"/>
<keyword evidence="5" id="KW-0732">Signal</keyword>
<reference evidence="6 7" key="1">
    <citation type="submission" date="2013-03" db="EMBL/GenBank/DDBJ databases">
        <title>The Genome Sequence of Cladophialophora psammophila CBS 110553.</title>
        <authorList>
            <consortium name="The Broad Institute Genomics Platform"/>
            <person name="Cuomo C."/>
            <person name="de Hoog S."/>
            <person name="Gorbushina A."/>
            <person name="Walker B."/>
            <person name="Young S.K."/>
            <person name="Zeng Q."/>
            <person name="Gargeya S."/>
            <person name="Fitzgerald M."/>
            <person name="Haas B."/>
            <person name="Abouelleil A."/>
            <person name="Allen A.W."/>
            <person name="Alvarado L."/>
            <person name="Arachchi H.M."/>
            <person name="Berlin A.M."/>
            <person name="Chapman S.B."/>
            <person name="Gainer-Dewar J."/>
            <person name="Goldberg J."/>
            <person name="Griggs A."/>
            <person name="Gujja S."/>
            <person name="Hansen M."/>
            <person name="Howarth C."/>
            <person name="Imamovic A."/>
            <person name="Ireland A."/>
            <person name="Larimer J."/>
            <person name="McCowan C."/>
            <person name="Murphy C."/>
            <person name="Pearson M."/>
            <person name="Poon T.W."/>
            <person name="Priest M."/>
            <person name="Roberts A."/>
            <person name="Saif S."/>
            <person name="Shea T."/>
            <person name="Sisk P."/>
            <person name="Sykes S."/>
            <person name="Wortman J."/>
            <person name="Nusbaum C."/>
            <person name="Birren B."/>
        </authorList>
    </citation>
    <scope>NUCLEOTIDE SEQUENCE [LARGE SCALE GENOMIC DNA]</scope>
    <source>
        <strain evidence="6 7">CBS 110553</strain>
    </source>
</reference>
<keyword evidence="7" id="KW-1185">Reference proteome</keyword>
<gene>
    <name evidence="6" type="ORF">A1O5_05158</name>
</gene>
<evidence type="ECO:0000256" key="5">
    <source>
        <dbReference type="SAM" id="SignalP"/>
    </source>
</evidence>
<dbReference type="SUPFAM" id="SSF161084">
    <property type="entry name" value="MAPEG domain-like"/>
    <property type="match status" value="1"/>
</dbReference>
<dbReference type="AlphaFoldDB" id="W9X368"/>
<dbReference type="PANTHER" id="PTHR35371">
    <property type="entry name" value="INNER MEMBRANE PROTEIN"/>
    <property type="match status" value="1"/>
</dbReference>
<dbReference type="InterPro" id="IPR001129">
    <property type="entry name" value="Membr-assoc_MAPEG"/>
</dbReference>
<dbReference type="PANTHER" id="PTHR35371:SF2">
    <property type="entry name" value="MAPEG FAMILY PROTEIN"/>
    <property type="match status" value="1"/>
</dbReference>
<dbReference type="Pfam" id="PF01124">
    <property type="entry name" value="MAPEG"/>
    <property type="match status" value="1"/>
</dbReference>
<evidence type="ECO:0000256" key="4">
    <source>
        <dbReference type="ARBA" id="ARBA00023136"/>
    </source>
</evidence>
<dbReference type="GeneID" id="19189877"/>
<dbReference type="EMBL" id="AMGX01000007">
    <property type="protein sequence ID" value="EXJ71351.1"/>
    <property type="molecule type" value="Genomic_DNA"/>
</dbReference>
<evidence type="ECO:0000256" key="3">
    <source>
        <dbReference type="ARBA" id="ARBA00022989"/>
    </source>
</evidence>
<comment type="caution">
    <text evidence="6">The sequence shown here is derived from an EMBL/GenBank/DDBJ whole genome shotgun (WGS) entry which is preliminary data.</text>
</comment>
<keyword evidence="3" id="KW-1133">Transmembrane helix</keyword>
<keyword evidence="4" id="KW-0472">Membrane</keyword>
<feature type="signal peptide" evidence="5">
    <location>
        <begin position="1"/>
        <end position="16"/>
    </location>
</feature>
<organism evidence="6 7">
    <name type="scientific">Cladophialophora psammophila CBS 110553</name>
    <dbReference type="NCBI Taxonomy" id="1182543"/>
    <lineage>
        <taxon>Eukaryota</taxon>
        <taxon>Fungi</taxon>
        <taxon>Dikarya</taxon>
        <taxon>Ascomycota</taxon>
        <taxon>Pezizomycotina</taxon>
        <taxon>Eurotiomycetes</taxon>
        <taxon>Chaetothyriomycetidae</taxon>
        <taxon>Chaetothyriales</taxon>
        <taxon>Herpotrichiellaceae</taxon>
        <taxon>Cladophialophora</taxon>
    </lineage>
</organism>
<dbReference type="Gene3D" id="1.20.120.550">
    <property type="entry name" value="Membrane associated eicosanoid/glutathione metabolism-like domain"/>
    <property type="match status" value="1"/>
</dbReference>
<evidence type="ECO:0000313" key="7">
    <source>
        <dbReference type="Proteomes" id="UP000019471"/>
    </source>
</evidence>
<dbReference type="GO" id="GO:0016020">
    <property type="term" value="C:membrane"/>
    <property type="evidence" value="ECO:0007669"/>
    <property type="project" value="UniProtKB-SubCell"/>
</dbReference>
<evidence type="ECO:0000256" key="2">
    <source>
        <dbReference type="ARBA" id="ARBA00022692"/>
    </source>
</evidence>
<keyword evidence="2" id="KW-0812">Transmembrane</keyword>
<evidence type="ECO:0000313" key="6">
    <source>
        <dbReference type="EMBL" id="EXJ71351.1"/>
    </source>
</evidence>
<proteinExistence type="predicted"/>
<feature type="chain" id="PRO_5004934039" evidence="5">
    <location>
        <begin position="17"/>
        <end position="111"/>
    </location>
</feature>
<evidence type="ECO:0000256" key="1">
    <source>
        <dbReference type="ARBA" id="ARBA00004370"/>
    </source>
</evidence>
<dbReference type="OrthoDB" id="2122304at2759"/>
<dbReference type="InterPro" id="IPR023352">
    <property type="entry name" value="MAPEG-like_dom_sf"/>
</dbReference>
<dbReference type="Proteomes" id="UP000019471">
    <property type="component" value="Unassembled WGS sequence"/>
</dbReference>
<accession>W9X368</accession>
<comment type="subcellular location">
    <subcellularLocation>
        <location evidence="1">Membrane</location>
    </subcellularLocation>
</comment>
<protein>
    <submittedName>
        <fullName evidence="6">Uncharacterized protein</fullName>
    </submittedName>
</protein>